<accession>L1JK35</accession>
<reference evidence="2" key="3">
    <citation type="submission" date="2015-06" db="UniProtKB">
        <authorList>
            <consortium name="EnsemblProtists"/>
        </authorList>
    </citation>
    <scope>IDENTIFICATION</scope>
</reference>
<dbReference type="EMBL" id="JH992984">
    <property type="protein sequence ID" value="EKX48836.1"/>
    <property type="molecule type" value="Genomic_DNA"/>
</dbReference>
<gene>
    <name evidence="1" type="ORF">GUITHDRAFT_105460</name>
</gene>
<organism evidence="1">
    <name type="scientific">Guillardia theta (strain CCMP2712)</name>
    <name type="common">Cryptophyte</name>
    <dbReference type="NCBI Taxonomy" id="905079"/>
    <lineage>
        <taxon>Eukaryota</taxon>
        <taxon>Cryptophyceae</taxon>
        <taxon>Pyrenomonadales</taxon>
        <taxon>Geminigeraceae</taxon>
        <taxon>Guillardia</taxon>
    </lineage>
</organism>
<dbReference type="PANTHER" id="PTHR33524">
    <property type="entry name" value="C5ORF35"/>
    <property type="match status" value="1"/>
</dbReference>
<protein>
    <recommendedName>
        <fullName evidence="4">SET domain-containing protein</fullName>
    </recommendedName>
</protein>
<reference evidence="3" key="2">
    <citation type="submission" date="2012-11" db="EMBL/GenBank/DDBJ databases">
        <authorList>
            <person name="Kuo A."/>
            <person name="Curtis B.A."/>
            <person name="Tanifuji G."/>
            <person name="Burki F."/>
            <person name="Gruber A."/>
            <person name="Irimia M."/>
            <person name="Maruyama S."/>
            <person name="Arias M.C."/>
            <person name="Ball S.G."/>
            <person name="Gile G.H."/>
            <person name="Hirakawa Y."/>
            <person name="Hopkins J.F."/>
            <person name="Rensing S.A."/>
            <person name="Schmutz J."/>
            <person name="Symeonidi A."/>
            <person name="Elias M."/>
            <person name="Eveleigh R.J."/>
            <person name="Herman E.K."/>
            <person name="Klute M.J."/>
            <person name="Nakayama T."/>
            <person name="Obornik M."/>
            <person name="Reyes-Prieto A."/>
            <person name="Armbrust E.V."/>
            <person name="Aves S.J."/>
            <person name="Beiko R.G."/>
            <person name="Coutinho P."/>
            <person name="Dacks J.B."/>
            <person name="Durnford D.G."/>
            <person name="Fast N.M."/>
            <person name="Green B.R."/>
            <person name="Grisdale C."/>
            <person name="Hempe F."/>
            <person name="Henrissat B."/>
            <person name="Hoppner M.P."/>
            <person name="Ishida K.-I."/>
            <person name="Kim E."/>
            <person name="Koreny L."/>
            <person name="Kroth P.G."/>
            <person name="Liu Y."/>
            <person name="Malik S.-B."/>
            <person name="Maier U.G."/>
            <person name="McRose D."/>
            <person name="Mock T."/>
            <person name="Neilson J.A."/>
            <person name="Onodera N.T."/>
            <person name="Poole A.M."/>
            <person name="Pritham E.J."/>
            <person name="Richards T.A."/>
            <person name="Rocap G."/>
            <person name="Roy S.W."/>
            <person name="Sarai C."/>
            <person name="Schaack S."/>
            <person name="Shirato S."/>
            <person name="Slamovits C.H."/>
            <person name="Spencer D.F."/>
            <person name="Suzuki S."/>
            <person name="Worden A.Z."/>
            <person name="Zauner S."/>
            <person name="Barry K."/>
            <person name="Bell C."/>
            <person name="Bharti A.K."/>
            <person name="Crow J.A."/>
            <person name="Grimwood J."/>
            <person name="Kramer R."/>
            <person name="Lindquist E."/>
            <person name="Lucas S."/>
            <person name="Salamov A."/>
            <person name="McFadden G.I."/>
            <person name="Lane C.E."/>
            <person name="Keeling P.J."/>
            <person name="Gray M.W."/>
            <person name="Grigoriev I.V."/>
            <person name="Archibald J.M."/>
        </authorList>
    </citation>
    <scope>NUCLEOTIDE SEQUENCE</scope>
    <source>
        <strain evidence="3">CCMP2712</strain>
    </source>
</reference>
<dbReference type="HOGENOM" id="CLU_1231862_0_0_1"/>
<dbReference type="GeneID" id="17305398"/>
<evidence type="ECO:0000313" key="2">
    <source>
        <dbReference type="EnsemblProtists" id="EKX48836"/>
    </source>
</evidence>
<dbReference type="Proteomes" id="UP000011087">
    <property type="component" value="Unassembled WGS sequence"/>
</dbReference>
<name>L1JK35_GUITC</name>
<dbReference type="KEGG" id="gtt:GUITHDRAFT_105460"/>
<evidence type="ECO:0000313" key="3">
    <source>
        <dbReference type="Proteomes" id="UP000011087"/>
    </source>
</evidence>
<reference evidence="1 3" key="1">
    <citation type="journal article" date="2012" name="Nature">
        <title>Algal genomes reveal evolutionary mosaicism and the fate of nucleomorphs.</title>
        <authorList>
            <consortium name="DOE Joint Genome Institute"/>
            <person name="Curtis B.A."/>
            <person name="Tanifuji G."/>
            <person name="Burki F."/>
            <person name="Gruber A."/>
            <person name="Irimia M."/>
            <person name="Maruyama S."/>
            <person name="Arias M.C."/>
            <person name="Ball S.G."/>
            <person name="Gile G.H."/>
            <person name="Hirakawa Y."/>
            <person name="Hopkins J.F."/>
            <person name="Kuo A."/>
            <person name="Rensing S.A."/>
            <person name="Schmutz J."/>
            <person name="Symeonidi A."/>
            <person name="Elias M."/>
            <person name="Eveleigh R.J."/>
            <person name="Herman E.K."/>
            <person name="Klute M.J."/>
            <person name="Nakayama T."/>
            <person name="Obornik M."/>
            <person name="Reyes-Prieto A."/>
            <person name="Armbrust E.V."/>
            <person name="Aves S.J."/>
            <person name="Beiko R.G."/>
            <person name="Coutinho P."/>
            <person name="Dacks J.B."/>
            <person name="Durnford D.G."/>
            <person name="Fast N.M."/>
            <person name="Green B.R."/>
            <person name="Grisdale C.J."/>
            <person name="Hempel F."/>
            <person name="Henrissat B."/>
            <person name="Hoppner M.P."/>
            <person name="Ishida K."/>
            <person name="Kim E."/>
            <person name="Koreny L."/>
            <person name="Kroth P.G."/>
            <person name="Liu Y."/>
            <person name="Malik S.B."/>
            <person name="Maier U.G."/>
            <person name="McRose D."/>
            <person name="Mock T."/>
            <person name="Neilson J.A."/>
            <person name="Onodera N.T."/>
            <person name="Poole A.M."/>
            <person name="Pritham E.J."/>
            <person name="Richards T.A."/>
            <person name="Rocap G."/>
            <person name="Roy S.W."/>
            <person name="Sarai C."/>
            <person name="Schaack S."/>
            <person name="Shirato S."/>
            <person name="Slamovits C.H."/>
            <person name="Spencer D.F."/>
            <person name="Suzuki S."/>
            <person name="Worden A.Z."/>
            <person name="Zauner S."/>
            <person name="Barry K."/>
            <person name="Bell C."/>
            <person name="Bharti A.K."/>
            <person name="Crow J.A."/>
            <person name="Grimwood J."/>
            <person name="Kramer R."/>
            <person name="Lindquist E."/>
            <person name="Lucas S."/>
            <person name="Salamov A."/>
            <person name="McFadden G.I."/>
            <person name="Lane C.E."/>
            <person name="Keeling P.J."/>
            <person name="Gray M.W."/>
            <person name="Grigoriev I.V."/>
            <person name="Archibald J.M."/>
        </authorList>
    </citation>
    <scope>NUCLEOTIDE SEQUENCE</scope>
    <source>
        <strain evidence="1 3">CCMP2712</strain>
    </source>
</reference>
<dbReference type="EnsemblProtists" id="EKX48836">
    <property type="protein sequence ID" value="EKX48836"/>
    <property type="gene ID" value="GUITHDRAFT_105460"/>
</dbReference>
<dbReference type="RefSeq" id="XP_005835816.1">
    <property type="nucleotide sequence ID" value="XM_005835759.1"/>
</dbReference>
<dbReference type="AlphaFoldDB" id="L1JK35"/>
<sequence>MSVMERLRQAWQGLVGKKFSDKALQKEMDLLENLIYLTHRKMPVGSPPDDAIAHAEQISPEERQLKVTELVHEQVKSIMIALHMENDPQYVGSASRVDHSFDVRESSMAGAGMGVFLRGNVRAGSRNESLSMKLNDPEFRLAITGDSLIDPYNIVHDQELQQVDAALIVKNRLALGHMVLISKSDIPDGSEILLDYRLNPKKKKYWPSWYTPVDVDAAKRRWAYF</sequence>
<dbReference type="PaxDb" id="55529-EKX48836"/>
<evidence type="ECO:0000313" key="1">
    <source>
        <dbReference type="EMBL" id="EKX48836.1"/>
    </source>
</evidence>
<dbReference type="InterPro" id="IPR040415">
    <property type="entry name" value="SETD9"/>
</dbReference>
<evidence type="ECO:0008006" key="4">
    <source>
        <dbReference type="Google" id="ProtNLM"/>
    </source>
</evidence>
<dbReference type="OrthoDB" id="442460at2759"/>
<dbReference type="PANTHER" id="PTHR33524:SF1">
    <property type="entry name" value="SET DOMAIN-CONTAINING PROTEIN"/>
    <property type="match status" value="1"/>
</dbReference>
<proteinExistence type="predicted"/>
<keyword evidence="3" id="KW-1185">Reference proteome</keyword>